<evidence type="ECO:0000313" key="7">
    <source>
        <dbReference type="EMBL" id="TYL50424.1"/>
    </source>
</evidence>
<comment type="caution">
    <text evidence="7">The sequence shown here is derived from an EMBL/GenBank/DDBJ whole genome shotgun (WGS) entry which is preliminary data.</text>
</comment>
<organism evidence="7 8">
    <name type="scientific">Agromyces mariniharenae</name>
    <dbReference type="NCBI Taxonomy" id="2604423"/>
    <lineage>
        <taxon>Bacteria</taxon>
        <taxon>Bacillati</taxon>
        <taxon>Actinomycetota</taxon>
        <taxon>Actinomycetes</taxon>
        <taxon>Micrococcales</taxon>
        <taxon>Microbacteriaceae</taxon>
        <taxon>Agromyces</taxon>
    </lineage>
</organism>
<evidence type="ECO:0000256" key="1">
    <source>
        <dbReference type="ARBA" id="ARBA00011900"/>
    </source>
</evidence>
<dbReference type="PRINTS" id="PR00507">
    <property type="entry name" value="N12N6MTFRASE"/>
</dbReference>
<comment type="catalytic activity">
    <reaction evidence="5">
        <text>a 2'-deoxyadenosine in DNA + S-adenosyl-L-methionine = an N(6)-methyl-2'-deoxyadenosine in DNA + S-adenosyl-L-homocysteine + H(+)</text>
        <dbReference type="Rhea" id="RHEA:15197"/>
        <dbReference type="Rhea" id="RHEA-COMP:12418"/>
        <dbReference type="Rhea" id="RHEA-COMP:12419"/>
        <dbReference type="ChEBI" id="CHEBI:15378"/>
        <dbReference type="ChEBI" id="CHEBI:57856"/>
        <dbReference type="ChEBI" id="CHEBI:59789"/>
        <dbReference type="ChEBI" id="CHEBI:90615"/>
        <dbReference type="ChEBI" id="CHEBI:90616"/>
        <dbReference type="EC" id="2.1.1.72"/>
    </reaction>
</comment>
<dbReference type="Proteomes" id="UP000325243">
    <property type="component" value="Unassembled WGS sequence"/>
</dbReference>
<reference evidence="7 8" key="1">
    <citation type="submission" date="2019-08" db="EMBL/GenBank/DDBJ databases">
        <authorList>
            <person name="Hu J."/>
        </authorList>
    </citation>
    <scope>NUCLEOTIDE SEQUENCE [LARGE SCALE GENOMIC DNA]</scope>
    <source>
        <strain evidence="7 8">NEAU-184</strain>
    </source>
</reference>
<keyword evidence="2 7" id="KW-0489">Methyltransferase</keyword>
<name>A0A5S4UTX3_9MICO</name>
<dbReference type="InterPro" id="IPR050953">
    <property type="entry name" value="N4_N6_ade-DNA_methylase"/>
</dbReference>
<dbReference type="SUPFAM" id="SSF53335">
    <property type="entry name" value="S-adenosyl-L-methionine-dependent methyltransferases"/>
    <property type="match status" value="1"/>
</dbReference>
<dbReference type="GO" id="GO:0006304">
    <property type="term" value="P:DNA modification"/>
    <property type="evidence" value="ECO:0007669"/>
    <property type="project" value="InterPro"/>
</dbReference>
<evidence type="ECO:0000256" key="3">
    <source>
        <dbReference type="ARBA" id="ARBA00022679"/>
    </source>
</evidence>
<feature type="domain" description="Type II methyltransferase M.TaqI-like" evidence="6">
    <location>
        <begin position="529"/>
        <end position="754"/>
    </location>
</feature>
<protein>
    <recommendedName>
        <fullName evidence="1">site-specific DNA-methyltransferase (adenine-specific)</fullName>
        <ecNumber evidence="1">2.1.1.72</ecNumber>
    </recommendedName>
</protein>
<dbReference type="EMBL" id="VSSB01000002">
    <property type="protein sequence ID" value="TYL50424.1"/>
    <property type="molecule type" value="Genomic_DNA"/>
</dbReference>
<evidence type="ECO:0000256" key="2">
    <source>
        <dbReference type="ARBA" id="ARBA00022603"/>
    </source>
</evidence>
<dbReference type="InterPro" id="IPR002052">
    <property type="entry name" value="DNA_methylase_N6_adenine_CS"/>
</dbReference>
<dbReference type="EC" id="2.1.1.72" evidence="1"/>
<keyword evidence="3 7" id="KW-0808">Transferase</keyword>
<sequence>MDGEVFAASIVATLKEFRVYSVACDEKPSRSSMRRIDHQLAELSPERLEIFESAGSWTWHWPRRTNAGTTTYETVETLPRTLPTFLAQRLTGLEFTINELKKGITLVDVRDRVQGNFDVSAVTKRFYDRFAKEQVALANAIEGLPSNRRFDYSTTLLNRLMFLYFLQKKEFLNGDVNYLENTLRAVRDIKGNDRYYSFYRDALLPLFFDKLNDRDGHVADPDIRRILGHIPYVNGGIFGRTDIEVEHSDTLLVPDTAFEKIFEFFGAFSWHLDTRPTQNSDEINPEVIGYIFEQFINLASSGKKENGAYYTPHDVTAYMVSQALIPRIFDDFEAIEDAFSLLRADPDRYLQPTMLKGWDADVGMWLPIPSELEDAWAAGPSEWSRLDAAPESSDLNLPGETWVETLHRRDRVELIRSRAAEGGLRSVNDLVTYNLNGQLLLTDAIDRISNPLSVVRLFRRLSELSVFDPTCGSGAFLFAALEVLEDIYAHIVDIAAATGVASQLGDYASQAARPSGKRYFIRKHIAITNLYGTDLMPGAIETAKLRIFLALAACVDSYDDFKPLPDLDFNLKAGNLVVGLKDAADVHRVGNDLVAEAYLQGFDSRIDEHVDLYNRFRHAVQSDSPEQEALKSALRENEELLRPDCDRTYAQVAGIPDADFDDWVESARPFHWFCEFPEIIRRGGFDVVVGNPPYVKRSEIEGYSVAGYKTSTCADLYAPCYERSLSLTHPDGRHAFIVMASLTVWDAFAPLRDVISERGGAEWWSTYGKIPAALFRGVRVRNTIVVLGPGEGRYVTRHHIHTARQRSWLFPTIEYAASTRDGADWPVRGGVATSVLERLRDLAVPTPRRSDDVVYLRPTASYWFPVLLGPAPVLDSDGNVLESVDRRLRVVPLGGDEQVSDVIATLGGRLTYLWWTAISDDFDVYARETTAPRALALAARGSDGWVDAVADVEEAARTVAYVSLNKQWYFNVRWNNVRPTTDKLDRIALQSLGGTEEDWRALHILYRQVMRSSGDSAKGRYVTSDELASLLGW</sequence>
<dbReference type="Pfam" id="PF07669">
    <property type="entry name" value="Eco57I"/>
    <property type="match status" value="1"/>
</dbReference>
<dbReference type="RefSeq" id="WP_148734525.1">
    <property type="nucleotide sequence ID" value="NZ_VSSB01000002.1"/>
</dbReference>
<dbReference type="GO" id="GO:0003676">
    <property type="term" value="F:nucleic acid binding"/>
    <property type="evidence" value="ECO:0007669"/>
    <property type="project" value="InterPro"/>
</dbReference>
<dbReference type="PANTHER" id="PTHR33841:SF1">
    <property type="entry name" value="DNA METHYLTRANSFERASE A"/>
    <property type="match status" value="1"/>
</dbReference>
<evidence type="ECO:0000256" key="5">
    <source>
        <dbReference type="ARBA" id="ARBA00047942"/>
    </source>
</evidence>
<evidence type="ECO:0000313" key="8">
    <source>
        <dbReference type="Proteomes" id="UP000325243"/>
    </source>
</evidence>
<dbReference type="PANTHER" id="PTHR33841">
    <property type="entry name" value="DNA METHYLTRANSFERASE YEEA-RELATED"/>
    <property type="match status" value="1"/>
</dbReference>
<dbReference type="InterPro" id="IPR029063">
    <property type="entry name" value="SAM-dependent_MTases_sf"/>
</dbReference>
<keyword evidence="8" id="KW-1185">Reference proteome</keyword>
<dbReference type="Gene3D" id="3.40.50.150">
    <property type="entry name" value="Vaccinia Virus protein VP39"/>
    <property type="match status" value="1"/>
</dbReference>
<evidence type="ECO:0000256" key="4">
    <source>
        <dbReference type="ARBA" id="ARBA00022691"/>
    </source>
</evidence>
<keyword evidence="4" id="KW-0949">S-adenosyl-L-methionine</keyword>
<dbReference type="PROSITE" id="PS00092">
    <property type="entry name" value="N6_MTASE"/>
    <property type="match status" value="1"/>
</dbReference>
<dbReference type="GO" id="GO:0009007">
    <property type="term" value="F:site-specific DNA-methyltransferase (adenine-specific) activity"/>
    <property type="evidence" value="ECO:0007669"/>
    <property type="project" value="UniProtKB-EC"/>
</dbReference>
<gene>
    <name evidence="7" type="ORF">FYC51_14550</name>
</gene>
<evidence type="ECO:0000259" key="6">
    <source>
        <dbReference type="Pfam" id="PF07669"/>
    </source>
</evidence>
<dbReference type="AlphaFoldDB" id="A0A5S4UTX3"/>
<proteinExistence type="predicted"/>
<dbReference type="GO" id="GO:0032259">
    <property type="term" value="P:methylation"/>
    <property type="evidence" value="ECO:0007669"/>
    <property type="project" value="UniProtKB-KW"/>
</dbReference>
<dbReference type="InterPro" id="IPR011639">
    <property type="entry name" value="MethylTrfase_TaqI-like_dom"/>
</dbReference>
<accession>A0A5S4UTX3</accession>